<comment type="subcellular location">
    <subcellularLocation>
        <location evidence="3">Cytoplasm</location>
    </subcellularLocation>
</comment>
<feature type="domain" description="Ribosome maturation factor RimP N-terminal" evidence="4">
    <location>
        <begin position="23"/>
        <end position="82"/>
    </location>
</feature>
<evidence type="ECO:0000256" key="3">
    <source>
        <dbReference type="HAMAP-Rule" id="MF_01077"/>
    </source>
</evidence>
<evidence type="ECO:0000313" key="6">
    <source>
        <dbReference type="EMBL" id="CAA6801332.1"/>
    </source>
</evidence>
<dbReference type="InterPro" id="IPR036847">
    <property type="entry name" value="RimP_C_sf"/>
</dbReference>
<sequence>MISLTEKLTALLEQKFQEEEFSHLFLVELKHSTNDVIQIFLDSDSSVTYEYCVKLSRYLEGHIEEGGWLGEKYTLDVSSAGVGAPLQFKRQYVKNIGRNVSIEVKDDHKHIKGVLTEVNEDSVVVEYEEKVKIEGRKKKELTTIRKEVPFDNIKKTIITVSFK</sequence>
<dbReference type="CDD" id="cd01734">
    <property type="entry name" value="YlxS_C"/>
    <property type="match status" value="1"/>
</dbReference>
<protein>
    <recommendedName>
        <fullName evidence="3">Ribosome maturation factor RimP</fullName>
    </recommendedName>
</protein>
<name>A0A6S6SDD9_9BACT</name>
<dbReference type="Pfam" id="PF02576">
    <property type="entry name" value="RimP_N"/>
    <property type="match status" value="1"/>
</dbReference>
<dbReference type="NCBIfam" id="NF002531">
    <property type="entry name" value="PRK02001.1"/>
    <property type="match status" value="1"/>
</dbReference>
<evidence type="ECO:0000256" key="2">
    <source>
        <dbReference type="ARBA" id="ARBA00022517"/>
    </source>
</evidence>
<reference evidence="6" key="1">
    <citation type="submission" date="2020-01" db="EMBL/GenBank/DDBJ databases">
        <authorList>
            <person name="Meier V. D."/>
            <person name="Meier V D."/>
        </authorList>
    </citation>
    <scope>NUCLEOTIDE SEQUENCE</scope>
    <source>
        <strain evidence="6">HLG_WM_MAG_10</strain>
    </source>
</reference>
<proteinExistence type="inferred from homology"/>
<dbReference type="PANTHER" id="PTHR33867:SF1">
    <property type="entry name" value="RIBOSOME MATURATION FACTOR RIMP"/>
    <property type="match status" value="1"/>
</dbReference>
<dbReference type="HAMAP" id="MF_01077">
    <property type="entry name" value="RimP"/>
    <property type="match status" value="1"/>
</dbReference>
<dbReference type="GO" id="GO:0006412">
    <property type="term" value="P:translation"/>
    <property type="evidence" value="ECO:0007669"/>
    <property type="project" value="TreeGrafter"/>
</dbReference>
<feature type="domain" description="Ribosome maturation factor RimP C-terminal" evidence="5">
    <location>
        <begin position="87"/>
        <end position="158"/>
    </location>
</feature>
<dbReference type="InterPro" id="IPR035956">
    <property type="entry name" value="RimP_N_sf"/>
</dbReference>
<dbReference type="InterPro" id="IPR028989">
    <property type="entry name" value="RimP_N"/>
</dbReference>
<gene>
    <name evidence="3" type="primary">rimP</name>
    <name evidence="6" type="ORF">HELGO_WM31036</name>
</gene>
<evidence type="ECO:0000256" key="1">
    <source>
        <dbReference type="ARBA" id="ARBA00022490"/>
    </source>
</evidence>
<dbReference type="AlphaFoldDB" id="A0A6S6SDD9"/>
<evidence type="ECO:0000259" key="5">
    <source>
        <dbReference type="Pfam" id="PF17384"/>
    </source>
</evidence>
<dbReference type="InterPro" id="IPR003728">
    <property type="entry name" value="Ribosome_maturation_RimP"/>
</dbReference>
<comment type="function">
    <text evidence="3">Required for maturation of 30S ribosomal subunits.</text>
</comment>
<dbReference type="InterPro" id="IPR028998">
    <property type="entry name" value="RimP_C"/>
</dbReference>
<dbReference type="GO" id="GO:0000028">
    <property type="term" value="P:ribosomal small subunit assembly"/>
    <property type="evidence" value="ECO:0007669"/>
    <property type="project" value="TreeGrafter"/>
</dbReference>
<keyword evidence="1 3" id="KW-0963">Cytoplasm</keyword>
<evidence type="ECO:0000259" key="4">
    <source>
        <dbReference type="Pfam" id="PF02576"/>
    </source>
</evidence>
<dbReference type="SUPFAM" id="SSF75420">
    <property type="entry name" value="YhbC-like, N-terminal domain"/>
    <property type="match status" value="1"/>
</dbReference>
<dbReference type="PANTHER" id="PTHR33867">
    <property type="entry name" value="RIBOSOME MATURATION FACTOR RIMP"/>
    <property type="match status" value="1"/>
</dbReference>
<dbReference type="Gene3D" id="3.30.300.70">
    <property type="entry name" value="RimP-like superfamily, N-terminal"/>
    <property type="match status" value="1"/>
</dbReference>
<dbReference type="EMBL" id="CACVAQ010000064">
    <property type="protein sequence ID" value="CAA6801332.1"/>
    <property type="molecule type" value="Genomic_DNA"/>
</dbReference>
<organism evidence="6">
    <name type="scientific">uncultured Aureispira sp</name>
    <dbReference type="NCBI Taxonomy" id="1331704"/>
    <lineage>
        <taxon>Bacteria</taxon>
        <taxon>Pseudomonadati</taxon>
        <taxon>Bacteroidota</taxon>
        <taxon>Saprospiria</taxon>
        <taxon>Saprospirales</taxon>
        <taxon>Saprospiraceae</taxon>
        <taxon>Aureispira</taxon>
        <taxon>environmental samples</taxon>
    </lineage>
</organism>
<accession>A0A6S6SDD9</accession>
<dbReference type="Pfam" id="PF17384">
    <property type="entry name" value="DUF150_C"/>
    <property type="match status" value="1"/>
</dbReference>
<comment type="similarity">
    <text evidence="3">Belongs to the RimP family.</text>
</comment>
<dbReference type="SUPFAM" id="SSF74942">
    <property type="entry name" value="YhbC-like, C-terminal domain"/>
    <property type="match status" value="1"/>
</dbReference>
<dbReference type="GO" id="GO:0005829">
    <property type="term" value="C:cytosol"/>
    <property type="evidence" value="ECO:0007669"/>
    <property type="project" value="TreeGrafter"/>
</dbReference>
<keyword evidence="2 3" id="KW-0690">Ribosome biogenesis</keyword>